<evidence type="ECO:0000259" key="6">
    <source>
        <dbReference type="SMART" id="SM01086"/>
    </source>
</evidence>
<dbReference type="RefSeq" id="YP_009550607.1">
    <property type="nucleotide sequence ID" value="NC_040296.1"/>
</dbReference>
<evidence type="ECO:0000256" key="1">
    <source>
        <dbReference type="ARBA" id="ARBA00022741"/>
    </source>
</evidence>
<dbReference type="PROSITE" id="PS00871">
    <property type="entry name" value="CLPAB_2"/>
    <property type="match status" value="1"/>
</dbReference>
<name>A0A3R5U9F2_9STRA</name>
<dbReference type="InterPro" id="IPR003593">
    <property type="entry name" value="AAA+_ATPase"/>
</dbReference>
<dbReference type="GO" id="GO:0005524">
    <property type="term" value="F:ATP binding"/>
    <property type="evidence" value="ECO:0007669"/>
    <property type="project" value="UniProtKB-KW"/>
</dbReference>
<dbReference type="InterPro" id="IPR027417">
    <property type="entry name" value="P-loop_NTPase"/>
</dbReference>
<dbReference type="GeneID" id="38947723"/>
<dbReference type="GO" id="GO:0016887">
    <property type="term" value="F:ATP hydrolysis activity"/>
    <property type="evidence" value="ECO:0007669"/>
    <property type="project" value="InterPro"/>
</dbReference>
<dbReference type="Gene3D" id="1.10.8.60">
    <property type="match status" value="1"/>
</dbReference>
<dbReference type="SMART" id="SM00382">
    <property type="entry name" value="AAA"/>
    <property type="match status" value="1"/>
</dbReference>
<dbReference type="GeneID" id="38947627"/>
<dbReference type="GO" id="GO:0006508">
    <property type="term" value="P:proteolysis"/>
    <property type="evidence" value="ECO:0007669"/>
    <property type="project" value="UniProtKB-KW"/>
</dbReference>
<dbReference type="GO" id="GO:0005737">
    <property type="term" value="C:cytoplasm"/>
    <property type="evidence" value="ECO:0007669"/>
    <property type="project" value="TreeGrafter"/>
</dbReference>
<proteinExistence type="predicted"/>
<organism evidence="7">
    <name type="scientific">Eustigmatophyceae sp. Chic 10/23 P-6w</name>
    <dbReference type="NCBI Taxonomy" id="1446905"/>
    <lineage>
        <taxon>Eukaryota</taxon>
        <taxon>Sar</taxon>
        <taxon>Stramenopiles</taxon>
        <taxon>Ochrophyta</taxon>
        <taxon>Eustigmatophyceae</taxon>
    </lineage>
</organism>
<gene>
    <name evidence="7" type="primary">clpC_B</name>
</gene>
<dbReference type="PRINTS" id="PR00300">
    <property type="entry name" value="CLPPROTEASEA"/>
</dbReference>
<evidence type="ECO:0000313" key="7">
    <source>
        <dbReference type="EMBL" id="QAA11610.1"/>
    </source>
</evidence>
<dbReference type="AlphaFoldDB" id="A0A3R5U9F2"/>
<feature type="domain" description="AAA+ ATPase" evidence="5">
    <location>
        <begin position="142"/>
        <end position="283"/>
    </location>
</feature>
<dbReference type="PANTHER" id="PTHR11638:SF18">
    <property type="entry name" value="HEAT SHOCK PROTEIN 104"/>
    <property type="match status" value="1"/>
</dbReference>
<keyword evidence="1" id="KW-0547">Nucleotide-binding</keyword>
<evidence type="ECO:0000256" key="2">
    <source>
        <dbReference type="ARBA" id="ARBA00022840"/>
    </source>
</evidence>
<dbReference type="FunFam" id="3.40.50.300:FF:000025">
    <property type="entry name" value="ATP-dependent Clp protease subunit"/>
    <property type="match status" value="1"/>
</dbReference>
<dbReference type="RefSeq" id="YP_009550680.1">
    <property type="nucleotide sequence ID" value="NC_040296.1"/>
</dbReference>
<evidence type="ECO:0000256" key="3">
    <source>
        <dbReference type="ARBA" id="ARBA00023186"/>
    </source>
</evidence>
<geneLocation type="plastid" evidence="7"/>
<dbReference type="SMART" id="SM01086">
    <property type="entry name" value="ClpB_D2-small"/>
    <property type="match status" value="1"/>
</dbReference>
<dbReference type="Gene3D" id="3.40.50.300">
    <property type="entry name" value="P-loop containing nucleotide triphosphate hydrolases"/>
    <property type="match status" value="1"/>
</dbReference>
<dbReference type="SUPFAM" id="SSF52540">
    <property type="entry name" value="P-loop containing nucleoside triphosphate hydrolases"/>
    <property type="match status" value="1"/>
</dbReference>
<dbReference type="GO" id="GO:0004252">
    <property type="term" value="F:serine-type endopeptidase activity"/>
    <property type="evidence" value="ECO:0007669"/>
    <property type="project" value="UniProtKB-EC"/>
</dbReference>
<evidence type="ECO:0000259" key="5">
    <source>
        <dbReference type="SMART" id="SM00382"/>
    </source>
</evidence>
<dbReference type="InterPro" id="IPR001270">
    <property type="entry name" value="ClpA/B"/>
</dbReference>
<feature type="domain" description="Clp ATPase C-terminal" evidence="6">
    <location>
        <begin position="317"/>
        <end position="406"/>
    </location>
</feature>
<dbReference type="Pfam" id="PF07724">
    <property type="entry name" value="AAA_2"/>
    <property type="match status" value="1"/>
</dbReference>
<dbReference type="InterPro" id="IPR019489">
    <property type="entry name" value="Clp_ATPase_C"/>
</dbReference>
<feature type="region of interest" description="Disordered" evidence="4">
    <location>
        <begin position="36"/>
        <end position="57"/>
    </location>
</feature>
<keyword evidence="7" id="KW-0378">Hydrolase</keyword>
<evidence type="ECO:0000256" key="4">
    <source>
        <dbReference type="SAM" id="MobiDB-lite"/>
    </source>
</evidence>
<sequence>MKNFANEIIPTSLSFSQTESFLYDAEWKDDDLNNKKTSKELESDFKTKESGKDEKSKKNDVMNADYAITMTGQIVVTAGTVARVIAEWTGLPLTNFSQDDKDRFRGLEKELSGSIIGQPRAIKVIAKSLLRYAAGMRNPDRPIGSFLLIGPTGVGKTALTKKMAEYLFGSQKSLIRLDMSEYMEKHTVSRLIGSPPGYVGYEEGGQLTDAVLTTPYSIVLFDEMEKAHPDVFNLLLQILDDGILSDSNGRVVSFANTIIFLTSNMGAETILNFCDSHPSRTEEDESELKKELMPILETRFRPEFLNRLDEIVVFYPLNQDEINDIAFLMLQDVDDRLAEKGYSFLITSRLLNVIRREGFNPAYGARPLRRTITKWVEDPISETLLRGDRKLESGCTILVDVDKPKSPTGSLVLVLNPKDVEYLRDPVNAIKAKKQSTEPSTQAQDNS</sequence>
<dbReference type="InterPro" id="IPR028299">
    <property type="entry name" value="ClpA/B_CS2"/>
</dbReference>
<dbReference type="EC" id="3.4.21.92" evidence="7"/>
<dbReference type="GO" id="GO:0034605">
    <property type="term" value="P:cellular response to heat"/>
    <property type="evidence" value="ECO:0007669"/>
    <property type="project" value="TreeGrafter"/>
</dbReference>
<dbReference type="PANTHER" id="PTHR11638">
    <property type="entry name" value="ATP-DEPENDENT CLP PROTEASE"/>
    <property type="match status" value="1"/>
</dbReference>
<keyword evidence="3" id="KW-0143">Chaperone</keyword>
<dbReference type="InterPro" id="IPR050130">
    <property type="entry name" value="ClpA_ClpB"/>
</dbReference>
<accession>A0A3R5U9F2</accession>
<dbReference type="Pfam" id="PF10431">
    <property type="entry name" value="ClpB_D2-small"/>
    <property type="match status" value="1"/>
</dbReference>
<dbReference type="CDD" id="cd19499">
    <property type="entry name" value="RecA-like_ClpB_Hsp104-like"/>
    <property type="match status" value="1"/>
</dbReference>
<keyword evidence="7" id="KW-0934">Plastid</keyword>
<keyword evidence="2" id="KW-0067">ATP-binding</keyword>
<dbReference type="InterPro" id="IPR003959">
    <property type="entry name" value="ATPase_AAA_core"/>
</dbReference>
<dbReference type="EMBL" id="MK281454">
    <property type="protein sequence ID" value="QAA11639.1"/>
    <property type="molecule type" value="Genomic_DNA"/>
</dbReference>
<reference evidence="7" key="1">
    <citation type="journal article" date="2019" name="Genome Biol. Evol.">
        <title>Plastid Genomes and Proteins Illuminate the Evolution of Eustigmatophyte Algae and Their Bacterial Endosymbionts.</title>
        <authorList>
            <person name="Sevcikova T."/>
            <person name="Yurchenko T."/>
            <person name="Fawley K.P."/>
            <person name="Amaral R."/>
            <person name="Strnad H."/>
            <person name="Santos L.M."/>
            <person name="Fawley M.W."/>
            <person name="Elias M."/>
        </authorList>
    </citation>
    <scope>NUCLEOTIDE SEQUENCE</scope>
</reference>
<protein>
    <submittedName>
        <fullName evidence="7">ATP dependent Clp protease ATP binding subunit clpA-like protein subunit B</fullName>
        <ecNumber evidence="7">3.4.21.92</ecNumber>
    </submittedName>
</protein>
<keyword evidence="7" id="KW-0645">Protease</keyword>
<dbReference type="EMBL" id="MK281454">
    <property type="protein sequence ID" value="QAA11610.1"/>
    <property type="molecule type" value="Genomic_DNA"/>
</dbReference>